<reference evidence="3" key="1">
    <citation type="submission" date="2021-02" db="EMBL/GenBank/DDBJ databases">
        <authorList>
            <person name="Nowell W R."/>
        </authorList>
    </citation>
    <scope>NUCLEOTIDE SEQUENCE</scope>
</reference>
<evidence type="ECO:0000256" key="1">
    <source>
        <dbReference type="SAM" id="MobiDB-lite"/>
    </source>
</evidence>
<keyword evidence="2" id="KW-0472">Membrane</keyword>
<protein>
    <submittedName>
        <fullName evidence="3">Uncharacterized protein</fullName>
    </submittedName>
</protein>
<dbReference type="OrthoDB" id="10045187at2759"/>
<dbReference type="AlphaFoldDB" id="A0A814NU93"/>
<keyword evidence="2" id="KW-1133">Transmembrane helix</keyword>
<name>A0A814NU93_ADIRI</name>
<evidence type="ECO:0000256" key="2">
    <source>
        <dbReference type="SAM" id="Phobius"/>
    </source>
</evidence>
<proteinExistence type="predicted"/>
<dbReference type="EMBL" id="CAJNOJ010000095">
    <property type="protein sequence ID" value="CAF1095895.1"/>
    <property type="molecule type" value="Genomic_DNA"/>
</dbReference>
<sequence length="272" mass="31999">MHLLTQIAMSQPTKSSLRKQPKRERESRIVVTSDAPLRKPLLSSNDYQAPLTAHALPPTSKWLIVRNNIHKIRSWGMIRRISANQPFQDWYLFFQMRRELKRAEDQIRALQYRPDFEPVHYFELPIDEMRVQRYNVSHVRPTDGIYYAGLGSEPIVLQYLLYYFSKDCPVPYNGIFYSFLFDVNSVLDTNRKRINRVVVFRKLALVLALAVSILLLIMFFSLILSVLTTTSNLREMYRQDYLGRTSPNGTNASRLFLSVFRDLDDHQDHDHE</sequence>
<accession>A0A814NU93</accession>
<evidence type="ECO:0000313" key="3">
    <source>
        <dbReference type="EMBL" id="CAF1095895.1"/>
    </source>
</evidence>
<evidence type="ECO:0000313" key="4">
    <source>
        <dbReference type="Proteomes" id="UP000663852"/>
    </source>
</evidence>
<comment type="caution">
    <text evidence="3">The sequence shown here is derived from an EMBL/GenBank/DDBJ whole genome shotgun (WGS) entry which is preliminary data.</text>
</comment>
<keyword evidence="2" id="KW-0812">Transmembrane</keyword>
<feature type="transmembrane region" description="Helical" evidence="2">
    <location>
        <begin position="203"/>
        <end position="227"/>
    </location>
</feature>
<dbReference type="Proteomes" id="UP000663852">
    <property type="component" value="Unassembled WGS sequence"/>
</dbReference>
<organism evidence="3 4">
    <name type="scientific">Adineta ricciae</name>
    <name type="common">Rotifer</name>
    <dbReference type="NCBI Taxonomy" id="249248"/>
    <lineage>
        <taxon>Eukaryota</taxon>
        <taxon>Metazoa</taxon>
        <taxon>Spiralia</taxon>
        <taxon>Gnathifera</taxon>
        <taxon>Rotifera</taxon>
        <taxon>Eurotatoria</taxon>
        <taxon>Bdelloidea</taxon>
        <taxon>Adinetida</taxon>
        <taxon>Adinetidae</taxon>
        <taxon>Adineta</taxon>
    </lineage>
</organism>
<feature type="region of interest" description="Disordered" evidence="1">
    <location>
        <begin position="1"/>
        <end position="27"/>
    </location>
</feature>
<gene>
    <name evidence="3" type="ORF">EDS130_LOCUS19733</name>
</gene>